<dbReference type="GO" id="GO:0006898">
    <property type="term" value="P:receptor-mediated endocytosis"/>
    <property type="evidence" value="ECO:0007669"/>
    <property type="project" value="TreeGrafter"/>
</dbReference>
<evidence type="ECO:0000256" key="5">
    <source>
        <dbReference type="ARBA" id="ARBA00022729"/>
    </source>
</evidence>
<dbReference type="PROSITE" id="PS51120">
    <property type="entry name" value="LDLRB"/>
    <property type="match status" value="2"/>
</dbReference>
<evidence type="ECO:0000256" key="10">
    <source>
        <dbReference type="ARBA" id="ARBA00023170"/>
    </source>
</evidence>
<dbReference type="SMART" id="SM00135">
    <property type="entry name" value="LY"/>
    <property type="match status" value="5"/>
</dbReference>
<feature type="disulfide bond" evidence="12">
    <location>
        <begin position="70"/>
        <end position="88"/>
    </location>
</feature>
<name>A0AAE1QIZ9_9EUCA</name>
<dbReference type="InterPro" id="IPR002172">
    <property type="entry name" value="LDrepeatLR_classA_rpt"/>
</dbReference>
<feature type="disulfide bond" evidence="12">
    <location>
        <begin position="294"/>
        <end position="309"/>
    </location>
</feature>
<comment type="caution">
    <text evidence="12">Lacks conserved residue(s) required for the propagation of feature annotation.</text>
</comment>
<dbReference type="InterPro" id="IPR000033">
    <property type="entry name" value="LDLR_classB_rpt"/>
</dbReference>
<evidence type="ECO:0000256" key="2">
    <source>
        <dbReference type="ARBA" id="ARBA00022536"/>
    </source>
</evidence>
<feature type="disulfide bond" evidence="12">
    <location>
        <begin position="154"/>
        <end position="172"/>
    </location>
</feature>
<evidence type="ECO:0000256" key="3">
    <source>
        <dbReference type="ARBA" id="ARBA00022583"/>
    </source>
</evidence>
<accession>A0AAE1QIZ9</accession>
<dbReference type="Gene3D" id="4.10.400.10">
    <property type="entry name" value="Low-density Lipoprotein Receptor"/>
    <property type="match status" value="6"/>
</dbReference>
<keyword evidence="3" id="KW-0254">Endocytosis</keyword>
<evidence type="ECO:0000256" key="8">
    <source>
        <dbReference type="ARBA" id="ARBA00023136"/>
    </source>
</evidence>
<keyword evidence="8" id="KW-0472">Membrane</keyword>
<evidence type="ECO:0000256" key="4">
    <source>
        <dbReference type="ARBA" id="ARBA00022692"/>
    </source>
</evidence>
<feature type="domain" description="EGF-like calcium-binding" evidence="14">
    <location>
        <begin position="352"/>
        <end position="391"/>
    </location>
</feature>
<keyword evidence="4" id="KW-0812">Transmembrane</keyword>
<feature type="disulfide bond" evidence="12">
    <location>
        <begin position="189"/>
        <end position="201"/>
    </location>
</feature>
<evidence type="ECO:0000313" key="16">
    <source>
        <dbReference type="EMBL" id="KAK4326233.1"/>
    </source>
</evidence>
<dbReference type="InterPro" id="IPR036055">
    <property type="entry name" value="LDL_receptor-like_sf"/>
</dbReference>
<dbReference type="FunFam" id="2.10.25.10:FF:000009">
    <property type="entry name" value="Low-density lipoprotein receptor isoform 1"/>
    <property type="match status" value="1"/>
</dbReference>
<dbReference type="SMART" id="SM00181">
    <property type="entry name" value="EGF"/>
    <property type="match status" value="3"/>
</dbReference>
<evidence type="ECO:0000256" key="9">
    <source>
        <dbReference type="ARBA" id="ARBA00023157"/>
    </source>
</evidence>
<dbReference type="InterPro" id="IPR000742">
    <property type="entry name" value="EGF"/>
</dbReference>
<keyword evidence="9 12" id="KW-1015">Disulfide bond</keyword>
<feature type="repeat" description="LDL-receptor class B" evidence="13">
    <location>
        <begin position="537"/>
        <end position="580"/>
    </location>
</feature>
<evidence type="ECO:0000259" key="14">
    <source>
        <dbReference type="SMART" id="SM00179"/>
    </source>
</evidence>
<dbReference type="FunFam" id="4.10.400.10:FF:000078">
    <property type="entry name" value="low-density lipoprotein receptor-related protein 2"/>
    <property type="match status" value="1"/>
</dbReference>
<feature type="repeat" description="LDL-receptor class B" evidence="13">
    <location>
        <begin position="582"/>
        <end position="625"/>
    </location>
</feature>
<dbReference type="SMART" id="SM00192">
    <property type="entry name" value="LDLa"/>
    <property type="match status" value="6"/>
</dbReference>
<organism evidence="16 17">
    <name type="scientific">Petrolisthes manimaculis</name>
    <dbReference type="NCBI Taxonomy" id="1843537"/>
    <lineage>
        <taxon>Eukaryota</taxon>
        <taxon>Metazoa</taxon>
        <taxon>Ecdysozoa</taxon>
        <taxon>Arthropoda</taxon>
        <taxon>Crustacea</taxon>
        <taxon>Multicrustacea</taxon>
        <taxon>Malacostraca</taxon>
        <taxon>Eumalacostraca</taxon>
        <taxon>Eucarida</taxon>
        <taxon>Decapoda</taxon>
        <taxon>Pleocyemata</taxon>
        <taxon>Anomura</taxon>
        <taxon>Galatheoidea</taxon>
        <taxon>Porcellanidae</taxon>
        <taxon>Petrolisthes</taxon>
    </lineage>
</organism>
<dbReference type="FunFam" id="4.10.400.10:FF:000119">
    <property type="entry name" value="Suppressor of tumorigenicity 14 protein homolog"/>
    <property type="match status" value="1"/>
</dbReference>
<dbReference type="SUPFAM" id="SSF57196">
    <property type="entry name" value="EGF/Laminin"/>
    <property type="match status" value="2"/>
</dbReference>
<dbReference type="Pfam" id="PF00057">
    <property type="entry name" value="Ldl_recept_a"/>
    <property type="match status" value="5"/>
</dbReference>
<dbReference type="SUPFAM" id="SSF63825">
    <property type="entry name" value="YWTD domain"/>
    <property type="match status" value="1"/>
</dbReference>
<dbReference type="GO" id="GO:0016324">
    <property type="term" value="C:apical plasma membrane"/>
    <property type="evidence" value="ECO:0007669"/>
    <property type="project" value="TreeGrafter"/>
</dbReference>
<dbReference type="EMBL" id="JAWZYT010000232">
    <property type="protein sequence ID" value="KAK4326233.1"/>
    <property type="molecule type" value="Genomic_DNA"/>
</dbReference>
<keyword evidence="5" id="KW-0732">Signal</keyword>
<dbReference type="PRINTS" id="PR00261">
    <property type="entry name" value="LDLRECEPTOR"/>
</dbReference>
<comment type="subcellular location">
    <subcellularLocation>
        <location evidence="1">Membrane</location>
        <topology evidence="1">Single-pass type I membrane protein</topology>
    </subcellularLocation>
</comment>
<dbReference type="SUPFAM" id="SSF57424">
    <property type="entry name" value="LDL receptor-like module"/>
    <property type="match status" value="6"/>
</dbReference>
<evidence type="ECO:0000313" key="17">
    <source>
        <dbReference type="Proteomes" id="UP001292094"/>
    </source>
</evidence>
<dbReference type="PANTHER" id="PTHR22722">
    <property type="entry name" value="LOW-DENSITY LIPOPROTEIN RECEPTOR-RELATED PROTEIN 2-RELATED"/>
    <property type="match status" value="1"/>
</dbReference>
<dbReference type="PROSITE" id="PS50068">
    <property type="entry name" value="LDLRA_2"/>
    <property type="match status" value="6"/>
</dbReference>
<feature type="disulfide bond" evidence="12">
    <location>
        <begin position="238"/>
        <end position="256"/>
    </location>
</feature>
<feature type="domain" description="EGF-like" evidence="15">
    <location>
        <begin position="355"/>
        <end position="391"/>
    </location>
</feature>
<dbReference type="InterPro" id="IPR023415">
    <property type="entry name" value="LDLR_class-A_CS"/>
</dbReference>
<evidence type="ECO:0000256" key="11">
    <source>
        <dbReference type="ARBA" id="ARBA00023180"/>
    </source>
</evidence>
<dbReference type="PANTHER" id="PTHR22722:SF14">
    <property type="entry name" value="MEGALIN, ISOFORM A"/>
    <property type="match status" value="1"/>
</dbReference>
<reference evidence="16" key="1">
    <citation type="submission" date="2023-11" db="EMBL/GenBank/DDBJ databases">
        <title>Genome assemblies of two species of porcelain crab, Petrolisthes cinctipes and Petrolisthes manimaculis (Anomura: Porcellanidae).</title>
        <authorList>
            <person name="Angst P."/>
        </authorList>
    </citation>
    <scope>NUCLEOTIDE SEQUENCE</scope>
    <source>
        <strain evidence="16">PB745_02</strain>
        <tissue evidence="16">Gill</tissue>
    </source>
</reference>
<feature type="disulfide bond" evidence="12">
    <location>
        <begin position="275"/>
        <end position="287"/>
    </location>
</feature>
<keyword evidence="7" id="KW-1133">Transmembrane helix</keyword>
<dbReference type="GO" id="GO:0042562">
    <property type="term" value="F:hormone binding"/>
    <property type="evidence" value="ECO:0007669"/>
    <property type="project" value="TreeGrafter"/>
</dbReference>
<feature type="domain" description="EGF-like" evidence="15">
    <location>
        <begin position="314"/>
        <end position="351"/>
    </location>
</feature>
<evidence type="ECO:0000256" key="13">
    <source>
        <dbReference type="PROSITE-ProRule" id="PRU00461"/>
    </source>
</evidence>
<keyword evidence="10" id="KW-0675">Receptor</keyword>
<dbReference type="SMART" id="SM00179">
    <property type="entry name" value="EGF_CA"/>
    <property type="match status" value="2"/>
</dbReference>
<feature type="domain" description="EGF-like" evidence="15">
    <location>
        <begin position="61"/>
        <end position="120"/>
    </location>
</feature>
<dbReference type="Pfam" id="PF07645">
    <property type="entry name" value="EGF_CA"/>
    <property type="match status" value="1"/>
</dbReference>
<feature type="domain" description="EGF-like calcium-binding" evidence="14">
    <location>
        <begin position="315"/>
        <end position="351"/>
    </location>
</feature>
<dbReference type="InterPro" id="IPR001881">
    <property type="entry name" value="EGF-like_Ca-bd_dom"/>
</dbReference>
<dbReference type="AlphaFoldDB" id="A0AAE1QIZ9"/>
<dbReference type="InterPro" id="IPR049883">
    <property type="entry name" value="NOTCH1_EGF-like"/>
</dbReference>
<protein>
    <submittedName>
        <fullName evidence="16">Uncharacterized protein</fullName>
    </submittedName>
</protein>
<proteinExistence type="predicted"/>
<sequence>MTVATIQMRIYFTALTAPVHPIALDAPTTAVFLGHGIVTVMMTVVMEQMNLGNEDDCHNRPCDKETEYHCHNGKCISKQWYCDLDNDCGDHSDEPAFLCRQKNCTEGWRKCPGRTNYRCIPEWLFCDGKDDCRDNTDEQPENCPKCHENGDFQCNNRRCIPKRWLCDFENDCGDNSDEEEEMCRSDRYCREEKFQCDNHLCVEMRDLCDGSNDCYDNSDERESLCSNYTCNTLRRFQCNNHKCIPLYQKCDGIDNCGDGSDENNMTICSHRPRPCIFNEFHCANQKCIGSNKICDHADVCGDSSDELGCYTASNCTVGGCEQTCTDLKDGGYVCHCIRGFRISPNNPKICNDIDECAEFTHNCSQLCTNLNGTHACSCREGFVAEINGVCRLEQGAITLIYSDSPEIRAFNLTSHTAKCIIKGDNIESLDYEPVSGIVYWTDSYGKTIKRSYLPGSPERANVTMGYAQNLDIESRAKPTGMVVDWAGLNLYWSETDRTGNKPRGSILVSTLDGRYRHSIITTGLEVPTSVVVDPDHGYMFWIDIGSIPKIETSWMDGSKRRILVSDAISQPTGLSIDFAMEHTIYWVDVKLNKIEMMREDGTRRTLVAYGNYLKHPLSLDVFESSIYWVTRDSGEIYSMDKFGRGVPVKLPGEFANPSSIKGAS</sequence>
<evidence type="ECO:0000256" key="7">
    <source>
        <dbReference type="ARBA" id="ARBA00022989"/>
    </source>
</evidence>
<evidence type="ECO:0000256" key="1">
    <source>
        <dbReference type="ARBA" id="ARBA00004479"/>
    </source>
</evidence>
<keyword evidence="11" id="KW-0325">Glycoprotein</keyword>
<keyword evidence="6" id="KW-0677">Repeat</keyword>
<comment type="caution">
    <text evidence="16">The sequence shown here is derived from an EMBL/GenBank/DDBJ whole genome shotgun (WGS) entry which is preliminary data.</text>
</comment>
<keyword evidence="17" id="KW-1185">Reference proteome</keyword>
<dbReference type="Pfam" id="PF00058">
    <property type="entry name" value="Ldl_recept_b"/>
    <property type="match status" value="1"/>
</dbReference>
<dbReference type="InterPro" id="IPR011042">
    <property type="entry name" value="6-blade_b-propeller_TolB-like"/>
</dbReference>
<dbReference type="GO" id="GO:0005509">
    <property type="term" value="F:calcium ion binding"/>
    <property type="evidence" value="ECO:0007669"/>
    <property type="project" value="InterPro"/>
</dbReference>
<dbReference type="GO" id="GO:0043235">
    <property type="term" value="C:receptor complex"/>
    <property type="evidence" value="ECO:0007669"/>
    <property type="project" value="TreeGrafter"/>
</dbReference>
<feature type="disulfide bond" evidence="12">
    <location>
        <begin position="196"/>
        <end position="214"/>
    </location>
</feature>
<keyword evidence="2" id="KW-0245">EGF-like domain</keyword>
<dbReference type="PROSITE" id="PS01209">
    <property type="entry name" value="LDLRA_1"/>
    <property type="match status" value="2"/>
</dbReference>
<dbReference type="Proteomes" id="UP001292094">
    <property type="component" value="Unassembled WGS sequence"/>
</dbReference>
<dbReference type="CDD" id="cd00112">
    <property type="entry name" value="LDLa"/>
    <property type="match status" value="6"/>
</dbReference>
<dbReference type="Gene3D" id="2.10.25.10">
    <property type="entry name" value="Laminin"/>
    <property type="match status" value="2"/>
</dbReference>
<evidence type="ECO:0000256" key="12">
    <source>
        <dbReference type="PROSITE-ProRule" id="PRU00124"/>
    </source>
</evidence>
<dbReference type="InterPro" id="IPR051221">
    <property type="entry name" value="LDLR-related"/>
</dbReference>
<gene>
    <name evidence="16" type="ORF">Pmani_003225</name>
</gene>
<evidence type="ECO:0000256" key="6">
    <source>
        <dbReference type="ARBA" id="ARBA00022737"/>
    </source>
</evidence>
<evidence type="ECO:0000259" key="15">
    <source>
        <dbReference type="SMART" id="SM00181"/>
    </source>
</evidence>
<dbReference type="FunFam" id="2.120.10.30:FF:000241">
    <property type="entry name" value="Low-density lipoprotein receptor-related protein 6"/>
    <property type="match status" value="1"/>
</dbReference>
<feature type="disulfide bond" evidence="12">
    <location>
        <begin position="282"/>
        <end position="300"/>
    </location>
</feature>
<dbReference type="Gene3D" id="2.120.10.30">
    <property type="entry name" value="TolB, C-terminal domain"/>
    <property type="match status" value="1"/>
</dbReference>